<dbReference type="EMBL" id="CP080507">
    <property type="protein sequence ID" value="QYM78664.1"/>
    <property type="molecule type" value="Genomic_DNA"/>
</dbReference>
<dbReference type="InterPro" id="IPR004360">
    <property type="entry name" value="Glyas_Fos-R_dOase_dom"/>
</dbReference>
<name>A0A8F9TVR6_9BACT</name>
<evidence type="ECO:0000259" key="1">
    <source>
        <dbReference type="PROSITE" id="PS51819"/>
    </source>
</evidence>
<proteinExistence type="predicted"/>
<evidence type="ECO:0000313" key="3">
    <source>
        <dbReference type="Proteomes" id="UP000825051"/>
    </source>
</evidence>
<dbReference type="Proteomes" id="UP000825051">
    <property type="component" value="Chromosome"/>
</dbReference>
<feature type="domain" description="VOC" evidence="1">
    <location>
        <begin position="10"/>
        <end position="136"/>
    </location>
</feature>
<protein>
    <submittedName>
        <fullName evidence="2">VOC family protein</fullName>
    </submittedName>
</protein>
<dbReference type="KEGG" id="ole:K0B96_15370"/>
<dbReference type="SUPFAM" id="SSF54593">
    <property type="entry name" value="Glyoxalase/Bleomycin resistance protein/Dihydroxybiphenyl dioxygenase"/>
    <property type="match status" value="1"/>
</dbReference>
<dbReference type="AlphaFoldDB" id="A0A8F9TVR6"/>
<gene>
    <name evidence="2" type="ORF">K0B96_15370</name>
</gene>
<accession>A0A8F9TVR6</accession>
<evidence type="ECO:0000313" key="2">
    <source>
        <dbReference type="EMBL" id="QYM78664.1"/>
    </source>
</evidence>
<sequence length="139" mass="15340">MANPILGGGGFHHVCLKTRDWDATLRFYQDTLGFTEKIAWRTAPQRAVMLDAGDGNYLEVFEDHAYEAAPQGVVYHFALRTTRLDEVAARVRAAGARITVEPRDVTIATVNGVGPVPVRIFFCEGPNGESIEFMQNSLT</sequence>
<organism evidence="2 3">
    <name type="scientific">Horticoccus luteus</name>
    <dbReference type="NCBI Taxonomy" id="2862869"/>
    <lineage>
        <taxon>Bacteria</taxon>
        <taxon>Pseudomonadati</taxon>
        <taxon>Verrucomicrobiota</taxon>
        <taxon>Opitutia</taxon>
        <taxon>Opitutales</taxon>
        <taxon>Opitutaceae</taxon>
        <taxon>Horticoccus</taxon>
    </lineage>
</organism>
<dbReference type="Pfam" id="PF00903">
    <property type="entry name" value="Glyoxalase"/>
    <property type="match status" value="1"/>
</dbReference>
<dbReference type="Gene3D" id="3.10.180.10">
    <property type="entry name" value="2,3-Dihydroxybiphenyl 1,2-Dioxygenase, domain 1"/>
    <property type="match status" value="1"/>
</dbReference>
<dbReference type="PROSITE" id="PS51819">
    <property type="entry name" value="VOC"/>
    <property type="match status" value="1"/>
</dbReference>
<reference evidence="2" key="1">
    <citation type="submission" date="2021-08" db="EMBL/GenBank/DDBJ databases">
        <title>Genome of a novel bacterium of the phylum Verrucomicrobia, Oleiharenicola sp. KSB-15.</title>
        <authorList>
            <person name="Chung J.-H."/>
            <person name="Ahn J.-H."/>
            <person name="Yoon Y."/>
            <person name="Kim D.-Y."/>
            <person name="An S.-H."/>
            <person name="Park I."/>
            <person name="Yeon J."/>
        </authorList>
    </citation>
    <scope>NUCLEOTIDE SEQUENCE</scope>
    <source>
        <strain evidence="2">KSB-15</strain>
    </source>
</reference>
<dbReference type="InterPro" id="IPR029068">
    <property type="entry name" value="Glyas_Bleomycin-R_OHBP_Dase"/>
</dbReference>
<keyword evidence="3" id="KW-1185">Reference proteome</keyword>
<dbReference type="InterPro" id="IPR037523">
    <property type="entry name" value="VOC_core"/>
</dbReference>
<dbReference type="RefSeq" id="WP_220161768.1">
    <property type="nucleotide sequence ID" value="NZ_CP080507.1"/>
</dbReference>
<dbReference type="CDD" id="cd06587">
    <property type="entry name" value="VOC"/>
    <property type="match status" value="1"/>
</dbReference>